<keyword evidence="4" id="KW-1185">Reference proteome</keyword>
<dbReference type="Proteomes" id="UP000826234">
    <property type="component" value="Unassembled WGS sequence"/>
</dbReference>
<dbReference type="PANTHER" id="PTHR28613">
    <property type="entry name" value="SI:CH211-232M10.4-RELATED"/>
    <property type="match status" value="1"/>
</dbReference>
<keyword evidence="2" id="KW-1133">Transmembrane helix</keyword>
<evidence type="ECO:0008006" key="5">
    <source>
        <dbReference type="Google" id="ProtNLM"/>
    </source>
</evidence>
<protein>
    <recommendedName>
        <fullName evidence="5">Transmembrane protein 238</fullName>
    </recommendedName>
</protein>
<name>A0ABQ7TQF8_PHRPL</name>
<feature type="transmembrane region" description="Helical" evidence="2">
    <location>
        <begin position="12"/>
        <end position="38"/>
    </location>
</feature>
<evidence type="ECO:0000256" key="1">
    <source>
        <dbReference type="SAM" id="MobiDB-lite"/>
    </source>
</evidence>
<dbReference type="InterPro" id="IPR029365">
    <property type="entry name" value="TMEM238"/>
</dbReference>
<dbReference type="Pfam" id="PF15125">
    <property type="entry name" value="TMEM238"/>
    <property type="match status" value="1"/>
</dbReference>
<comment type="caution">
    <text evidence="3">The sequence shown here is derived from an EMBL/GenBank/DDBJ whole genome shotgun (WGS) entry which is preliminary data.</text>
</comment>
<feature type="region of interest" description="Disordered" evidence="1">
    <location>
        <begin position="78"/>
        <end position="99"/>
    </location>
</feature>
<evidence type="ECO:0000313" key="3">
    <source>
        <dbReference type="EMBL" id="KAH0631878.1"/>
    </source>
</evidence>
<sequence length="152" mass="16621">MEGPRRLGRCQGAFWMALVFDAGGLALLLAGLFVDVYFSDLLVYGGWMGLLFSLLWWVFWYVGNLEVPPEELQDDVGLEGKAKARDLPPSPLPPSAPERRSRVSAFIHSLDVHFLGPRSPAVIRWAPRAASASAASVSSSFSSFNSLEEHSA</sequence>
<keyword evidence="2" id="KW-0472">Membrane</keyword>
<dbReference type="EMBL" id="JAIPUX010000026">
    <property type="protein sequence ID" value="KAH0631878.1"/>
    <property type="molecule type" value="Genomic_DNA"/>
</dbReference>
<accession>A0ABQ7TQF8</accession>
<organism evidence="3 4">
    <name type="scientific">Phrynosoma platyrhinos</name>
    <name type="common">Desert horned lizard</name>
    <dbReference type="NCBI Taxonomy" id="52577"/>
    <lineage>
        <taxon>Eukaryota</taxon>
        <taxon>Metazoa</taxon>
        <taxon>Chordata</taxon>
        <taxon>Craniata</taxon>
        <taxon>Vertebrata</taxon>
        <taxon>Euteleostomi</taxon>
        <taxon>Lepidosauria</taxon>
        <taxon>Squamata</taxon>
        <taxon>Bifurcata</taxon>
        <taxon>Unidentata</taxon>
        <taxon>Episquamata</taxon>
        <taxon>Toxicofera</taxon>
        <taxon>Iguania</taxon>
        <taxon>Phrynosomatidae</taxon>
        <taxon>Phrynosomatinae</taxon>
        <taxon>Phrynosoma</taxon>
    </lineage>
</organism>
<reference evidence="3 4" key="1">
    <citation type="journal article" date="2022" name="Gigascience">
        <title>A chromosome-level genome assembly and annotation of the desert horned lizard, Phrynosoma platyrhinos, provides insight into chromosomal rearrangements among reptiles.</title>
        <authorList>
            <person name="Koochekian N."/>
            <person name="Ascanio A."/>
            <person name="Farleigh K."/>
            <person name="Card D.C."/>
            <person name="Schield D.R."/>
            <person name="Castoe T.A."/>
            <person name="Jezkova T."/>
        </authorList>
    </citation>
    <scope>NUCLEOTIDE SEQUENCE [LARGE SCALE GENOMIC DNA]</scope>
    <source>
        <strain evidence="3">NK-2021</strain>
    </source>
</reference>
<feature type="transmembrane region" description="Helical" evidence="2">
    <location>
        <begin position="44"/>
        <end position="63"/>
    </location>
</feature>
<evidence type="ECO:0000256" key="2">
    <source>
        <dbReference type="SAM" id="Phobius"/>
    </source>
</evidence>
<gene>
    <name evidence="3" type="ORF">JD844_019771</name>
</gene>
<dbReference type="PANTHER" id="PTHR28613:SF9">
    <property type="entry name" value="TRANSMEMBRANE PROTEIN 238"/>
    <property type="match status" value="1"/>
</dbReference>
<evidence type="ECO:0000313" key="4">
    <source>
        <dbReference type="Proteomes" id="UP000826234"/>
    </source>
</evidence>
<proteinExistence type="predicted"/>
<keyword evidence="2" id="KW-0812">Transmembrane</keyword>